<dbReference type="Pfam" id="PF13349">
    <property type="entry name" value="DUF4097"/>
    <property type="match status" value="1"/>
</dbReference>
<name>A0A429X6U7_SIMTE</name>
<dbReference type="Gene3D" id="2.160.20.120">
    <property type="match status" value="1"/>
</dbReference>
<dbReference type="PANTHER" id="PTHR34094:SF1">
    <property type="entry name" value="PROTEIN FAM185A"/>
    <property type="match status" value="1"/>
</dbReference>
<dbReference type="EMBL" id="QYTW02000014">
    <property type="protein sequence ID" value="RST59040.1"/>
    <property type="molecule type" value="Genomic_DNA"/>
</dbReference>
<organism evidence="2 3">
    <name type="scientific">Siminovitchia terrae</name>
    <name type="common">Bacillus terrae</name>
    <dbReference type="NCBI Taxonomy" id="1914933"/>
    <lineage>
        <taxon>Bacteria</taxon>
        <taxon>Bacillati</taxon>
        <taxon>Bacillota</taxon>
        <taxon>Bacilli</taxon>
        <taxon>Bacillales</taxon>
        <taxon>Bacillaceae</taxon>
        <taxon>Siminovitchia</taxon>
    </lineage>
</organism>
<dbReference type="InterPro" id="IPR025164">
    <property type="entry name" value="Toastrack_DUF4097"/>
</dbReference>
<evidence type="ECO:0000259" key="1">
    <source>
        <dbReference type="Pfam" id="PF13349"/>
    </source>
</evidence>
<feature type="domain" description="DUF4097" evidence="1">
    <location>
        <begin position="44"/>
        <end position="282"/>
    </location>
</feature>
<gene>
    <name evidence="2" type="ORF">D5F11_014245</name>
</gene>
<dbReference type="OrthoDB" id="2588856at2"/>
<dbReference type="Proteomes" id="UP000287296">
    <property type="component" value="Unassembled WGS sequence"/>
</dbReference>
<dbReference type="AlphaFoldDB" id="A0A429X6U7"/>
<reference evidence="2 3" key="1">
    <citation type="submission" date="2018-12" db="EMBL/GenBank/DDBJ databases">
        <authorList>
            <person name="Sun L."/>
            <person name="Chen Z."/>
        </authorList>
    </citation>
    <scope>NUCLEOTIDE SEQUENCE [LARGE SCALE GENOMIC DNA]</scope>
    <source>
        <strain evidence="2 3">LMG 29736</strain>
    </source>
</reference>
<protein>
    <recommendedName>
        <fullName evidence="1">DUF4097 domain-containing protein</fullName>
    </recommendedName>
</protein>
<sequence>MIKKVSIIALVLLIVGIAGSLLTVKSKMTGTEVSETKTVQGNFSNIDVNTNSSRIEILPTKDSTATAELSGEVGKGEKFTFDADVKHDTLLVRLKNKQKFIHFDFYPTSPLSLKVYLPEKEYDSMQIKNNNGRVHVERMETEELIVDIDNGRIELSDIKGSSVRAKSANGRIDAKNIRGASFTTRLYNGRINLEDVEGEISGQTSNGRISLITDNLDRPIDLGTDNGRIEILATKEPENATFDIRVGNGKVNVFGEPNRKEAVFGNGENLIKLSTYNGSVTVSK</sequence>
<dbReference type="RefSeq" id="WP_120117928.1">
    <property type="nucleotide sequence ID" value="NZ_QYTW02000014.1"/>
</dbReference>
<dbReference type="PANTHER" id="PTHR34094">
    <property type="match status" value="1"/>
</dbReference>
<proteinExistence type="predicted"/>
<evidence type="ECO:0000313" key="2">
    <source>
        <dbReference type="EMBL" id="RST59040.1"/>
    </source>
</evidence>
<evidence type="ECO:0000313" key="3">
    <source>
        <dbReference type="Proteomes" id="UP000287296"/>
    </source>
</evidence>
<comment type="caution">
    <text evidence="2">The sequence shown here is derived from an EMBL/GenBank/DDBJ whole genome shotgun (WGS) entry which is preliminary data.</text>
</comment>
<accession>A0A429X6U7</accession>